<comment type="caution">
    <text evidence="3">The sequence shown here is derived from an EMBL/GenBank/DDBJ whole genome shotgun (WGS) entry which is preliminary data.</text>
</comment>
<accession>A0ABN3R4R8</accession>
<dbReference type="Proteomes" id="UP001501666">
    <property type="component" value="Unassembled WGS sequence"/>
</dbReference>
<evidence type="ECO:0000256" key="2">
    <source>
        <dbReference type="SAM" id="Phobius"/>
    </source>
</evidence>
<reference evidence="3 4" key="1">
    <citation type="journal article" date="2019" name="Int. J. Syst. Evol. Microbiol.">
        <title>The Global Catalogue of Microorganisms (GCM) 10K type strain sequencing project: providing services to taxonomists for standard genome sequencing and annotation.</title>
        <authorList>
            <consortium name="The Broad Institute Genomics Platform"/>
            <consortium name="The Broad Institute Genome Sequencing Center for Infectious Disease"/>
            <person name="Wu L."/>
            <person name="Ma J."/>
        </authorList>
    </citation>
    <scope>NUCLEOTIDE SEQUENCE [LARGE SCALE GENOMIC DNA]</scope>
    <source>
        <strain evidence="3 4">JCM 6835</strain>
    </source>
</reference>
<protein>
    <recommendedName>
        <fullName evidence="5">Serine/threonine protein kinase</fullName>
    </recommendedName>
</protein>
<evidence type="ECO:0008006" key="5">
    <source>
        <dbReference type="Google" id="ProtNLM"/>
    </source>
</evidence>
<proteinExistence type="predicted"/>
<evidence type="ECO:0000313" key="4">
    <source>
        <dbReference type="Proteomes" id="UP001501666"/>
    </source>
</evidence>
<keyword evidence="2" id="KW-1133">Transmembrane helix</keyword>
<feature type="region of interest" description="Disordered" evidence="1">
    <location>
        <begin position="1"/>
        <end position="41"/>
    </location>
</feature>
<evidence type="ECO:0000256" key="1">
    <source>
        <dbReference type="SAM" id="MobiDB-lite"/>
    </source>
</evidence>
<sequence length="322" mass="34147">MRATIQNDILSKEEHESRSLEAMAHNQGQEPYQPSYDAPTTPFQRVEVSSSADQTMRVPMPPTAGPFRPPPAPPRRGLVGRLTASVGDVPIKLVYLIAAVVVTVLAVVLIFAVFSGDQPDAAEPQRADLSAPAAPAPSSAADEVVLTPAPESLAFPAMPGKASKVVGKIVDRRTGITYPRLGKPWTAKSFPPFAIAQRAGKVALPHTMVASAPLPVAADKPSSLADYRDLAVRAARWSLRSQHPEGATVTWTGSQKLAVGKGWIVGFKVDYTFGGRRQSSQALAAVVDAGKSKPAMLLATIPESGKGHWRDLNSLVKGLRSS</sequence>
<gene>
    <name evidence="3" type="ORF">GCM10010412_001330</name>
</gene>
<name>A0ABN3R4R8_9ACTN</name>
<keyword evidence="4" id="KW-1185">Reference proteome</keyword>
<organism evidence="3 4">
    <name type="scientific">Nonomuraea recticatena</name>
    <dbReference type="NCBI Taxonomy" id="46178"/>
    <lineage>
        <taxon>Bacteria</taxon>
        <taxon>Bacillati</taxon>
        <taxon>Actinomycetota</taxon>
        <taxon>Actinomycetes</taxon>
        <taxon>Streptosporangiales</taxon>
        <taxon>Streptosporangiaceae</taxon>
        <taxon>Nonomuraea</taxon>
    </lineage>
</organism>
<feature type="transmembrane region" description="Helical" evidence="2">
    <location>
        <begin position="93"/>
        <end position="114"/>
    </location>
</feature>
<evidence type="ECO:0000313" key="3">
    <source>
        <dbReference type="EMBL" id="GAA2641947.1"/>
    </source>
</evidence>
<keyword evidence="2" id="KW-0472">Membrane</keyword>
<feature type="compositionally biased region" description="Basic and acidic residues" evidence="1">
    <location>
        <begin position="10"/>
        <end position="19"/>
    </location>
</feature>
<keyword evidence="2" id="KW-0812">Transmembrane</keyword>
<dbReference type="EMBL" id="BAAATE010000001">
    <property type="protein sequence ID" value="GAA2641947.1"/>
    <property type="molecule type" value="Genomic_DNA"/>
</dbReference>